<feature type="non-terminal residue" evidence="1">
    <location>
        <position position="1"/>
    </location>
</feature>
<protein>
    <submittedName>
        <fullName evidence="1">Uncharacterized protein</fullName>
    </submittedName>
</protein>
<dbReference type="EMBL" id="HACM01000040">
    <property type="protein sequence ID" value="CRZ00482.1"/>
    <property type="molecule type" value="Transcribed_RNA"/>
</dbReference>
<dbReference type="AlphaFoldDB" id="A0A0H5QFX7"/>
<sequence length="150" mass="17438">DQHQCLSEILIKFSARLNDTLFEISTVSLVDFNCFSLERYQRRHDIGLQCPSRSTVDCVPVEQKQLVMQIMAETKQPDYYKQVVKPGHHIGHYRESNFQTSLVAFVEDFLSSVIEQLREEVDRALPPCSYQWIDPTARHITIIGFGNMFK</sequence>
<evidence type="ECO:0000313" key="1">
    <source>
        <dbReference type="EMBL" id="CRZ00482.1"/>
    </source>
</evidence>
<proteinExistence type="predicted"/>
<name>A0A0H5QFX7_9EUKA</name>
<accession>A0A0H5QFX7</accession>
<reference evidence="1" key="1">
    <citation type="submission" date="2015-04" db="EMBL/GenBank/DDBJ databases">
        <title>The genome sequence of the plant pathogenic Rhizarian Plasmodiophora brassicae reveals insights in its biotrophic life cycle and the origin of chitin synthesis.</title>
        <authorList>
            <person name="Schwelm A."/>
            <person name="Fogelqvist J."/>
            <person name="Knaust A."/>
            <person name="Julke S."/>
            <person name="Lilja T."/>
            <person name="Dhandapani V."/>
            <person name="Bonilla-Rosso G."/>
            <person name="Karlsson M."/>
            <person name="Shevchenko A."/>
            <person name="Choi S.R."/>
            <person name="Kim H.G."/>
            <person name="Park J.Y."/>
            <person name="Lim Y.P."/>
            <person name="Ludwig-Muller J."/>
            <person name="Dixelius C."/>
        </authorList>
    </citation>
    <scope>NUCLEOTIDE SEQUENCE</scope>
    <source>
        <tissue evidence="1">Potato root galls</tissue>
    </source>
</reference>
<organism evidence="1">
    <name type="scientific">Spongospora subterranea</name>
    <dbReference type="NCBI Taxonomy" id="70186"/>
    <lineage>
        <taxon>Eukaryota</taxon>
        <taxon>Sar</taxon>
        <taxon>Rhizaria</taxon>
        <taxon>Endomyxa</taxon>
        <taxon>Phytomyxea</taxon>
        <taxon>Plasmodiophorida</taxon>
        <taxon>Plasmodiophoridae</taxon>
        <taxon>Spongospora</taxon>
    </lineage>
</organism>